<evidence type="ECO:0000313" key="2">
    <source>
        <dbReference type="EMBL" id="ETO30522.1"/>
    </source>
</evidence>
<dbReference type="Proteomes" id="UP000023152">
    <property type="component" value="Unassembled WGS sequence"/>
</dbReference>
<dbReference type="EMBL" id="ASPP01005439">
    <property type="protein sequence ID" value="ETO30522.1"/>
    <property type="molecule type" value="Genomic_DNA"/>
</dbReference>
<comment type="caution">
    <text evidence="2">The sequence shown here is derived from an EMBL/GenBank/DDBJ whole genome shotgun (WGS) entry which is preliminary data.</text>
</comment>
<reference evidence="2 3" key="1">
    <citation type="journal article" date="2013" name="Curr. Biol.">
        <title>The Genome of the Foraminiferan Reticulomyxa filosa.</title>
        <authorList>
            <person name="Glockner G."/>
            <person name="Hulsmann N."/>
            <person name="Schleicher M."/>
            <person name="Noegel A.A."/>
            <person name="Eichinger L."/>
            <person name="Gallinger C."/>
            <person name="Pawlowski J."/>
            <person name="Sierra R."/>
            <person name="Euteneuer U."/>
            <person name="Pillet L."/>
            <person name="Moustafa A."/>
            <person name="Platzer M."/>
            <person name="Groth M."/>
            <person name="Szafranski K."/>
            <person name="Schliwa M."/>
        </authorList>
    </citation>
    <scope>NUCLEOTIDE SEQUENCE [LARGE SCALE GENOMIC DNA]</scope>
</reference>
<feature type="compositionally biased region" description="Polar residues" evidence="1">
    <location>
        <begin position="268"/>
        <end position="281"/>
    </location>
</feature>
<feature type="compositionally biased region" description="Low complexity" evidence="1">
    <location>
        <begin position="150"/>
        <end position="164"/>
    </location>
</feature>
<name>X6NZ19_RETFI</name>
<feature type="region of interest" description="Disordered" evidence="1">
    <location>
        <begin position="206"/>
        <end position="289"/>
    </location>
</feature>
<feature type="compositionally biased region" description="Basic and acidic residues" evidence="1">
    <location>
        <begin position="165"/>
        <end position="176"/>
    </location>
</feature>
<feature type="region of interest" description="Disordered" evidence="1">
    <location>
        <begin position="102"/>
        <end position="184"/>
    </location>
</feature>
<feature type="compositionally biased region" description="Basic and acidic residues" evidence="1">
    <location>
        <begin position="233"/>
        <end position="245"/>
    </location>
</feature>
<proteinExistence type="predicted"/>
<dbReference type="OrthoDB" id="10263206at2759"/>
<protein>
    <submittedName>
        <fullName evidence="2">TBC1 domain family, member 13</fullName>
    </submittedName>
</protein>
<dbReference type="InterPro" id="IPR035969">
    <property type="entry name" value="Rab-GAP_TBC_sf"/>
</dbReference>
<dbReference type="AlphaFoldDB" id="X6NZ19"/>
<dbReference type="SUPFAM" id="SSF47923">
    <property type="entry name" value="Ypt/Rab-GAP domain of gyp1p"/>
    <property type="match status" value="1"/>
</dbReference>
<accession>X6NZ19</accession>
<feature type="non-terminal residue" evidence="2">
    <location>
        <position position="385"/>
    </location>
</feature>
<organism evidence="2 3">
    <name type="scientific">Reticulomyxa filosa</name>
    <dbReference type="NCBI Taxonomy" id="46433"/>
    <lineage>
        <taxon>Eukaryota</taxon>
        <taxon>Sar</taxon>
        <taxon>Rhizaria</taxon>
        <taxon>Retaria</taxon>
        <taxon>Foraminifera</taxon>
        <taxon>Monothalamids</taxon>
        <taxon>Reticulomyxidae</taxon>
        <taxon>Reticulomyxa</taxon>
    </lineage>
</organism>
<gene>
    <name evidence="2" type="ORF">RFI_06597</name>
</gene>
<feature type="compositionally biased region" description="Basic and acidic residues" evidence="1">
    <location>
        <begin position="102"/>
        <end position="133"/>
    </location>
</feature>
<evidence type="ECO:0000313" key="3">
    <source>
        <dbReference type="Proteomes" id="UP000023152"/>
    </source>
</evidence>
<feature type="compositionally biased region" description="Polar residues" evidence="1">
    <location>
        <begin position="136"/>
        <end position="148"/>
    </location>
</feature>
<keyword evidence="3" id="KW-1185">Reference proteome</keyword>
<evidence type="ECO:0000256" key="1">
    <source>
        <dbReference type="SAM" id="MobiDB-lite"/>
    </source>
</evidence>
<sequence>MEALKKVVGGKKSQSRQVGSRLDTFQTILNQPHIDLKALRELCFDGIPEEDTALKAKCWKILLEYLPLERSEWRTHLEQQRTMYSFYINLLFQTPDADRIQEKEKKEEMEVNRTTRAATVDENKMEKNEENKAVKPSQSLQRSHSQNRLVGGQVVSQSSSSRQTVEQKQKQKEERLKRQKKTQQKLKALFSDNDDDDLAIQSNRLHAHDSKRTNALWSSDYSDNDNPHHHKESQKDGKKKEKVDTEKDEIENGNGNGNKNKNENENGTNDSDSEIGQTNIETPHGNIDRQMRFDKEEEAMANEKTKTMECQGKLKRDDGKEAAVIRTNPWLSYFEDWKIWNKIEKDIHRTHQSFAFFRSREMIHEKSLSKSYRFPFDRDAIDPDI</sequence>